<keyword evidence="6" id="KW-0266">Ethylene biosynthesis</keyword>
<comment type="catalytic activity">
    <reaction evidence="13">
        <text>L-arginine + 2-oxoglutarate + O2 = guanidine + L-glutamate 5-semialdehyde + succinate + CO2</text>
        <dbReference type="Rhea" id="RHEA:31535"/>
        <dbReference type="ChEBI" id="CHEBI:15379"/>
        <dbReference type="ChEBI" id="CHEBI:16526"/>
        <dbReference type="ChEBI" id="CHEBI:16810"/>
        <dbReference type="ChEBI" id="CHEBI:30031"/>
        <dbReference type="ChEBI" id="CHEBI:30087"/>
        <dbReference type="ChEBI" id="CHEBI:32682"/>
        <dbReference type="ChEBI" id="CHEBI:58066"/>
        <dbReference type="EC" id="1.14.20.7"/>
    </reaction>
</comment>
<name>A0A0U1PWA0_9BURK</name>
<dbReference type="GO" id="GO:0046872">
    <property type="term" value="F:metal ion binding"/>
    <property type="evidence" value="ECO:0007669"/>
    <property type="project" value="UniProtKB-KW"/>
</dbReference>
<dbReference type="PRINTS" id="PR00682">
    <property type="entry name" value="IPNSYNTHASE"/>
</dbReference>
<dbReference type="Proteomes" id="UP000050580">
    <property type="component" value="Unassembled WGS sequence"/>
</dbReference>
<dbReference type="STRING" id="1610491.AAV94_13705"/>
<dbReference type="EC" id="1.14.20.7" evidence="3"/>
<organism evidence="16 17">
    <name type="scientific">Lampropedia cohaerens</name>
    <dbReference type="NCBI Taxonomy" id="1610491"/>
    <lineage>
        <taxon>Bacteria</taxon>
        <taxon>Pseudomonadati</taxon>
        <taxon>Pseudomonadota</taxon>
        <taxon>Betaproteobacteria</taxon>
        <taxon>Burkholderiales</taxon>
        <taxon>Comamonadaceae</taxon>
        <taxon>Lampropedia</taxon>
    </lineage>
</organism>
<dbReference type="AlphaFoldDB" id="A0A0U1PWA0"/>
<keyword evidence="8 14" id="KW-0560">Oxidoreductase</keyword>
<dbReference type="InterPro" id="IPR027443">
    <property type="entry name" value="IPNS-like_sf"/>
</dbReference>
<dbReference type="GO" id="GO:0102276">
    <property type="term" value="F:2-oxoglutarate oxygenase/decarboxylase (ethylene-forming) activity"/>
    <property type="evidence" value="ECO:0007669"/>
    <property type="project" value="UniProtKB-EC"/>
</dbReference>
<evidence type="ECO:0000259" key="15">
    <source>
        <dbReference type="PROSITE" id="PS51471"/>
    </source>
</evidence>
<dbReference type="OrthoDB" id="21825at2"/>
<evidence type="ECO:0000256" key="6">
    <source>
        <dbReference type="ARBA" id="ARBA00022666"/>
    </source>
</evidence>
<evidence type="ECO:0000256" key="14">
    <source>
        <dbReference type="RuleBase" id="RU003682"/>
    </source>
</evidence>
<dbReference type="RefSeq" id="WP_046742779.1">
    <property type="nucleotide sequence ID" value="NZ_LBNQ01000041.1"/>
</dbReference>
<comment type="catalytic activity">
    <reaction evidence="12">
        <text>2-oxoglutarate + O2 + 2 H(+) = ethene + 3 CO2 + H2O</text>
        <dbReference type="Rhea" id="RHEA:31523"/>
        <dbReference type="ChEBI" id="CHEBI:15377"/>
        <dbReference type="ChEBI" id="CHEBI:15378"/>
        <dbReference type="ChEBI" id="CHEBI:15379"/>
        <dbReference type="ChEBI" id="CHEBI:16526"/>
        <dbReference type="ChEBI" id="CHEBI:16810"/>
        <dbReference type="ChEBI" id="CHEBI:18153"/>
        <dbReference type="EC" id="1.13.12.19"/>
    </reaction>
</comment>
<keyword evidence="7 14" id="KW-0479">Metal-binding</keyword>
<dbReference type="InterPro" id="IPR005123">
    <property type="entry name" value="Oxoglu/Fe-dep_dioxygenase_dom"/>
</dbReference>
<dbReference type="EMBL" id="LBNQ01000041">
    <property type="protein sequence ID" value="KKW66804.1"/>
    <property type="molecule type" value="Genomic_DNA"/>
</dbReference>
<dbReference type="EC" id="1.13.12.19" evidence="4"/>
<evidence type="ECO:0000256" key="12">
    <source>
        <dbReference type="ARBA" id="ARBA00047725"/>
    </source>
</evidence>
<evidence type="ECO:0000256" key="3">
    <source>
        <dbReference type="ARBA" id="ARBA00012293"/>
    </source>
</evidence>
<reference evidence="16 17" key="1">
    <citation type="submission" date="2015-05" db="EMBL/GenBank/DDBJ databases">
        <title>Draft genome sequence of Lampropedia sp. CT6, isolated from the microbial mat of a hot water spring, located at Manikaran, India.</title>
        <authorList>
            <person name="Tripathi C."/>
            <person name="Rani P."/>
            <person name="Mahato N.K."/>
            <person name="Lal R."/>
        </authorList>
    </citation>
    <scope>NUCLEOTIDE SEQUENCE [LARGE SCALE GENOMIC DNA]</scope>
    <source>
        <strain evidence="16 17">CT6</strain>
    </source>
</reference>
<dbReference type="InterPro" id="IPR050231">
    <property type="entry name" value="Iron_ascorbate_oxido_reductase"/>
</dbReference>
<evidence type="ECO:0000256" key="5">
    <source>
        <dbReference type="ARBA" id="ARBA00019045"/>
    </source>
</evidence>
<keyword evidence="17" id="KW-1185">Reference proteome</keyword>
<gene>
    <name evidence="16" type="ORF">AAV94_13705</name>
</gene>
<evidence type="ECO:0000256" key="13">
    <source>
        <dbReference type="ARBA" id="ARBA00049359"/>
    </source>
</evidence>
<comment type="similarity">
    <text evidence="14">Belongs to the iron/ascorbate-dependent oxidoreductase family.</text>
</comment>
<dbReference type="InterPro" id="IPR044861">
    <property type="entry name" value="IPNS-like_FE2OG_OXY"/>
</dbReference>
<evidence type="ECO:0000256" key="10">
    <source>
        <dbReference type="ARBA" id="ARBA00031011"/>
    </source>
</evidence>
<comment type="caution">
    <text evidence="16">The sequence shown here is derived from an EMBL/GenBank/DDBJ whole genome shotgun (WGS) entry which is preliminary data.</text>
</comment>
<dbReference type="InterPro" id="IPR026992">
    <property type="entry name" value="DIOX_N"/>
</dbReference>
<evidence type="ECO:0000256" key="2">
    <source>
        <dbReference type="ARBA" id="ARBA00004767"/>
    </source>
</evidence>
<feature type="domain" description="Fe2OG dioxygenase" evidence="15">
    <location>
        <begin position="172"/>
        <end position="273"/>
    </location>
</feature>
<dbReference type="GO" id="GO:0009693">
    <property type="term" value="P:ethylene biosynthetic process"/>
    <property type="evidence" value="ECO:0007669"/>
    <property type="project" value="UniProtKB-KW"/>
</dbReference>
<dbReference type="Pfam" id="PF03171">
    <property type="entry name" value="2OG-FeII_Oxy"/>
    <property type="match status" value="1"/>
</dbReference>
<dbReference type="FunFam" id="2.60.120.330:FF:000006">
    <property type="entry name" value="2-oxoglutarate-Fe(II) type oxidoreductase hxnY"/>
    <property type="match status" value="1"/>
</dbReference>
<evidence type="ECO:0000256" key="4">
    <source>
        <dbReference type="ARBA" id="ARBA00012531"/>
    </source>
</evidence>
<evidence type="ECO:0000256" key="11">
    <source>
        <dbReference type="ARBA" id="ARBA00031282"/>
    </source>
</evidence>
<proteinExistence type="inferred from homology"/>
<dbReference type="PROSITE" id="PS51471">
    <property type="entry name" value="FE2OG_OXY"/>
    <property type="match status" value="1"/>
</dbReference>
<dbReference type="PANTHER" id="PTHR47990">
    <property type="entry name" value="2-OXOGLUTARATE (2OG) AND FE(II)-DEPENDENT OXYGENASE SUPERFAMILY PROTEIN-RELATED"/>
    <property type="match status" value="1"/>
</dbReference>
<dbReference type="PATRIC" id="fig|1610491.3.peg.2908"/>
<evidence type="ECO:0000313" key="17">
    <source>
        <dbReference type="Proteomes" id="UP000050580"/>
    </source>
</evidence>
<dbReference type="SUPFAM" id="SSF51197">
    <property type="entry name" value="Clavaminate synthase-like"/>
    <property type="match status" value="1"/>
</dbReference>
<comment type="cofactor">
    <cofactor evidence="1">
        <name>Fe(2+)</name>
        <dbReference type="ChEBI" id="CHEBI:29033"/>
    </cofactor>
</comment>
<dbReference type="Pfam" id="PF14226">
    <property type="entry name" value="DIOX_N"/>
    <property type="match status" value="1"/>
</dbReference>
<evidence type="ECO:0000256" key="7">
    <source>
        <dbReference type="ARBA" id="ARBA00022723"/>
    </source>
</evidence>
<evidence type="ECO:0000313" key="16">
    <source>
        <dbReference type="EMBL" id="KKW66804.1"/>
    </source>
</evidence>
<evidence type="ECO:0000256" key="9">
    <source>
        <dbReference type="ARBA" id="ARBA00023004"/>
    </source>
</evidence>
<sequence length="326" mass="36821">MNTLPIIDISPLYQRDEAAWSQVSQAIDAACRTWGFFYIKGHPIAQSQIDAVLDAGRRFFALPIEEKRKIDITQSAHHRGYGALQAEQLDPTQSADFKEAFDMGFHMPADHPDVLAGKPLRGPNRHPDLPGWRELLEGHYQDMHQLSLTLLRAIAQALGAEREFFAQRFHEPISAMRLLHYPPRPDADDAPKGAGEHTDYGCITLLYQDPVGGLQVRNLEGQWLDAPFIEGTFVVNIGDMMARWSNDRYKSTPHRVISPRDRERYSMPFFAEPHPDTLIDCLPGCHGPDRPRRYPDVICSDYMLSRFADTYAYRKKPPAAAGAIAG</sequence>
<dbReference type="Gene3D" id="2.60.120.330">
    <property type="entry name" value="B-lactam Antibiotic, Isopenicillin N Synthase, Chain"/>
    <property type="match status" value="1"/>
</dbReference>
<accession>A0A0U1PWA0</accession>
<evidence type="ECO:0000256" key="1">
    <source>
        <dbReference type="ARBA" id="ARBA00001954"/>
    </source>
</evidence>
<evidence type="ECO:0000256" key="8">
    <source>
        <dbReference type="ARBA" id="ARBA00023002"/>
    </source>
</evidence>
<comment type="pathway">
    <text evidence="2">Alkene biosynthesis; ethylene biosynthesis via 2-oxoglutarate.</text>
</comment>
<keyword evidence="9 14" id="KW-0408">Iron</keyword>
<protein>
    <recommendedName>
        <fullName evidence="5">2-oxoglutarate-dependent ethylene/succinate-forming enzyme</fullName>
        <ecNumber evidence="4">1.13.12.19</ecNumber>
        <ecNumber evidence="3">1.14.20.7</ecNumber>
    </recommendedName>
    <alternativeName>
        <fullName evidence="10">2-oxoglutarate dioxygenase (ethylene-forming)</fullName>
    </alternativeName>
    <alternativeName>
        <fullName evidence="11">2-oxoglutarate/L-arginine monooxygenase/decarboxylase (succinate-forming)</fullName>
    </alternativeName>
</protein>